<sequence>MTPAEVERWLQGLGSLLPREAVSALAEEVRRQGMDGSAFDALVASRATPSLGDAVRPNHMATLRRCWNAKKPSKAAALPKQDDEKLEQRKITPARFDPPPRETVTELGELPEVSVEIPKEAEDVDKEADIGTPLSSALQKQKVARPPQVPKLDLSFVHNKGSRSDSDNLMKHEWKGGRTHGRPASIVSAAGADDPHRAGFAHASAEDQQRIAEFYGYRDEGFIATMNGLCTDMIRPRLYVGNMADAAYWPLLKKLGITHVINCSLEAQKVPPAYESKGVQYLLLPWQDREEEAQSLTRQRFRTLRGATQYMKSVLKARDANNAILVHCVQGVSRSPALVCAYLMENEGLSLDRALSEVQSKHKGCLTSSHWQTMLHKFNAELLRGS</sequence>
<organism evidence="1 2">
    <name type="scientific">Durusdinium trenchii</name>
    <dbReference type="NCBI Taxonomy" id="1381693"/>
    <lineage>
        <taxon>Eukaryota</taxon>
        <taxon>Sar</taxon>
        <taxon>Alveolata</taxon>
        <taxon>Dinophyceae</taxon>
        <taxon>Suessiales</taxon>
        <taxon>Symbiodiniaceae</taxon>
        <taxon>Durusdinium</taxon>
    </lineage>
</organism>
<dbReference type="InterPro" id="IPR000340">
    <property type="entry name" value="Dual-sp_phosphatase_cat-dom"/>
</dbReference>
<dbReference type="InterPro" id="IPR020422">
    <property type="entry name" value="TYR_PHOSPHATASE_DUAL_dom"/>
</dbReference>
<dbReference type="InterPro" id="IPR000387">
    <property type="entry name" value="Tyr_Pase_dom"/>
</dbReference>
<dbReference type="SMART" id="SM00195">
    <property type="entry name" value="DSPc"/>
    <property type="match status" value="1"/>
</dbReference>
<evidence type="ECO:0000313" key="1">
    <source>
        <dbReference type="EMBL" id="CAK8990844.1"/>
    </source>
</evidence>
<dbReference type="CDD" id="cd14498">
    <property type="entry name" value="DSP"/>
    <property type="match status" value="1"/>
</dbReference>
<dbReference type="Proteomes" id="UP001642464">
    <property type="component" value="Unassembled WGS sequence"/>
</dbReference>
<dbReference type="PANTHER" id="PTHR10159:SF519">
    <property type="entry name" value="DUAL SPECIFICITY PROTEIN PHOSPHATASE MPK3"/>
    <property type="match status" value="1"/>
</dbReference>
<gene>
    <name evidence="1" type="ORF">SCF082_LOCUS2408</name>
</gene>
<dbReference type="PANTHER" id="PTHR10159">
    <property type="entry name" value="DUAL SPECIFICITY PROTEIN PHOSPHATASE"/>
    <property type="match status" value="1"/>
</dbReference>
<dbReference type="InterPro" id="IPR029021">
    <property type="entry name" value="Prot-tyrosine_phosphatase-like"/>
</dbReference>
<keyword evidence="2" id="KW-1185">Reference proteome</keyword>
<dbReference type="PROSITE" id="PS50054">
    <property type="entry name" value="TYR_PHOSPHATASE_DUAL"/>
    <property type="match status" value="1"/>
</dbReference>
<comment type="caution">
    <text evidence="1">The sequence shown here is derived from an EMBL/GenBank/DDBJ whole genome shotgun (WGS) entry which is preliminary data.</text>
</comment>
<proteinExistence type="predicted"/>
<dbReference type="Gene3D" id="3.90.190.10">
    <property type="entry name" value="Protein tyrosine phosphatase superfamily"/>
    <property type="match status" value="1"/>
</dbReference>
<dbReference type="PROSITE" id="PS00383">
    <property type="entry name" value="TYR_PHOSPHATASE_1"/>
    <property type="match status" value="1"/>
</dbReference>
<accession>A0ABP0HNX3</accession>
<reference evidence="1 2" key="1">
    <citation type="submission" date="2024-02" db="EMBL/GenBank/DDBJ databases">
        <authorList>
            <person name="Chen Y."/>
            <person name="Shah S."/>
            <person name="Dougan E. K."/>
            <person name="Thang M."/>
            <person name="Chan C."/>
        </authorList>
    </citation>
    <scope>NUCLEOTIDE SEQUENCE [LARGE SCALE GENOMIC DNA]</scope>
</reference>
<protein>
    <submittedName>
        <fullName evidence="1">Dual specificity protein phosphatase 3 (T-DSP11) (Vaccinia H1-related phosphatase) (VHR)</fullName>
    </submittedName>
</protein>
<dbReference type="PROSITE" id="PS50056">
    <property type="entry name" value="TYR_PHOSPHATASE_2"/>
    <property type="match status" value="1"/>
</dbReference>
<dbReference type="EMBL" id="CAXAMM010001170">
    <property type="protein sequence ID" value="CAK8990844.1"/>
    <property type="molecule type" value="Genomic_DNA"/>
</dbReference>
<dbReference type="Pfam" id="PF00782">
    <property type="entry name" value="DSPc"/>
    <property type="match status" value="1"/>
</dbReference>
<dbReference type="InterPro" id="IPR016130">
    <property type="entry name" value="Tyr_Pase_AS"/>
</dbReference>
<dbReference type="SUPFAM" id="SSF52799">
    <property type="entry name" value="(Phosphotyrosine protein) phosphatases II"/>
    <property type="match status" value="1"/>
</dbReference>
<name>A0ABP0HNX3_9DINO</name>
<evidence type="ECO:0000313" key="2">
    <source>
        <dbReference type="Proteomes" id="UP001642464"/>
    </source>
</evidence>